<evidence type="ECO:0000313" key="3">
    <source>
        <dbReference type="Proteomes" id="UP000076858"/>
    </source>
</evidence>
<dbReference type="Proteomes" id="UP000076858">
    <property type="component" value="Unassembled WGS sequence"/>
</dbReference>
<evidence type="ECO:0000313" key="2">
    <source>
        <dbReference type="EMBL" id="KZS01028.1"/>
    </source>
</evidence>
<proteinExistence type="predicted"/>
<feature type="region of interest" description="Disordered" evidence="1">
    <location>
        <begin position="42"/>
        <end position="61"/>
    </location>
</feature>
<protein>
    <submittedName>
        <fullName evidence="2">Uncharacterized protein</fullName>
    </submittedName>
</protein>
<sequence>MGLKFVVVVQNIKKRKDFCCSVVQWSAIVIITATGTRHASMSHVATRTGGKWTRQQNKKEK</sequence>
<gene>
    <name evidence="2" type="ORF">APZ42_002439</name>
</gene>
<dbReference type="EMBL" id="LRGB01007807">
    <property type="protein sequence ID" value="KZS01028.1"/>
    <property type="molecule type" value="Genomic_DNA"/>
</dbReference>
<accession>A0A164I9C5</accession>
<organism evidence="2 3">
    <name type="scientific">Daphnia magna</name>
    <dbReference type="NCBI Taxonomy" id="35525"/>
    <lineage>
        <taxon>Eukaryota</taxon>
        <taxon>Metazoa</taxon>
        <taxon>Ecdysozoa</taxon>
        <taxon>Arthropoda</taxon>
        <taxon>Crustacea</taxon>
        <taxon>Branchiopoda</taxon>
        <taxon>Diplostraca</taxon>
        <taxon>Cladocera</taxon>
        <taxon>Anomopoda</taxon>
        <taxon>Daphniidae</taxon>
        <taxon>Daphnia</taxon>
    </lineage>
</organism>
<dbReference type="AlphaFoldDB" id="A0A164I9C5"/>
<evidence type="ECO:0000256" key="1">
    <source>
        <dbReference type="SAM" id="MobiDB-lite"/>
    </source>
</evidence>
<keyword evidence="3" id="KW-1185">Reference proteome</keyword>
<comment type="caution">
    <text evidence="2">The sequence shown here is derived from an EMBL/GenBank/DDBJ whole genome shotgun (WGS) entry which is preliminary data.</text>
</comment>
<reference evidence="2 3" key="1">
    <citation type="submission" date="2016-03" db="EMBL/GenBank/DDBJ databases">
        <title>EvidentialGene: Evidence-directed Construction of Genes on Genomes.</title>
        <authorList>
            <person name="Gilbert D.G."/>
            <person name="Choi J.-H."/>
            <person name="Mockaitis K."/>
            <person name="Colbourne J."/>
            <person name="Pfrender M."/>
        </authorList>
    </citation>
    <scope>NUCLEOTIDE SEQUENCE [LARGE SCALE GENOMIC DNA]</scope>
    <source>
        <strain evidence="2 3">Xinb3</strain>
        <tissue evidence="2">Complete organism</tissue>
    </source>
</reference>
<name>A0A164I9C5_9CRUS</name>